<accession>A0ABV5GSC4</accession>
<sequence>MSKIVDKAKKGLEKTGEAVKKNKTLLLIVGGVAVYSIYKIVSNTTSAVDDIFNPDIDNEVEGTGGSTQGASISNQQATNYAQQLLDAMNYNPCWICYGTDEEKILAVFQRLKNTGDFIKVYNAFGKKDYNGYNSPPDGILANLDSYEPRNLVYWLKSELEPKDGDVYDIVKERVELAGFTF</sequence>
<keyword evidence="2" id="KW-1185">Reference proteome</keyword>
<comment type="caution">
    <text evidence="1">The sequence shown here is derived from an EMBL/GenBank/DDBJ whole genome shotgun (WGS) entry which is preliminary data.</text>
</comment>
<evidence type="ECO:0000313" key="1">
    <source>
        <dbReference type="EMBL" id="MFB9098300.1"/>
    </source>
</evidence>
<name>A0ABV5GSC4_9FLAO</name>
<dbReference type="Proteomes" id="UP001589607">
    <property type="component" value="Unassembled WGS sequence"/>
</dbReference>
<dbReference type="RefSeq" id="WP_264554422.1">
    <property type="nucleotide sequence ID" value="NZ_CBCSGE010000039.1"/>
</dbReference>
<evidence type="ECO:0000313" key="2">
    <source>
        <dbReference type="Proteomes" id="UP001589607"/>
    </source>
</evidence>
<gene>
    <name evidence="1" type="ORF">ACFFVF_17455</name>
</gene>
<reference evidence="1 2" key="1">
    <citation type="submission" date="2024-09" db="EMBL/GenBank/DDBJ databases">
        <authorList>
            <person name="Sun Q."/>
            <person name="Mori K."/>
        </authorList>
    </citation>
    <scope>NUCLEOTIDE SEQUENCE [LARGE SCALE GENOMIC DNA]</scope>
    <source>
        <strain evidence="1 2">CECT 7955</strain>
    </source>
</reference>
<proteinExistence type="predicted"/>
<organism evidence="1 2">
    <name type="scientific">Flavobacterium jumunjinense</name>
    <dbReference type="NCBI Taxonomy" id="998845"/>
    <lineage>
        <taxon>Bacteria</taxon>
        <taxon>Pseudomonadati</taxon>
        <taxon>Bacteroidota</taxon>
        <taxon>Flavobacteriia</taxon>
        <taxon>Flavobacteriales</taxon>
        <taxon>Flavobacteriaceae</taxon>
        <taxon>Flavobacterium</taxon>
    </lineage>
</organism>
<protein>
    <submittedName>
        <fullName evidence="1">Uncharacterized protein</fullName>
    </submittedName>
</protein>
<dbReference type="EMBL" id="JBHMEY010000072">
    <property type="protein sequence ID" value="MFB9098300.1"/>
    <property type="molecule type" value="Genomic_DNA"/>
</dbReference>